<evidence type="ECO:0000256" key="1">
    <source>
        <dbReference type="SAM" id="MobiDB-lite"/>
    </source>
</evidence>
<dbReference type="AlphaFoldDB" id="U6GBJ3"/>
<dbReference type="OMA" id="CAKWHAD"/>
<sequence length="244" mass="27789">MFGLHYRMCFRCQANILAYDYSGYGWSDGEATENAVYADIRKVVYFAVHSLHVPLHRIILYGHSVGSGPSCDIAAKGKMKDLGGIILHSSIASGLRLFINNIEKAPWFDAFQNAEKLKKVRDVPLLLIHGRLDRQVPFAHSLKLEASCREADARYEQQQQQQQQKSSSSSRCCFGSSSQLRKTETPQTKDAELRRHRVQTWWVPDADHNDVEHKAGDEYYRRISAFLAFCAKWHADRDAKIAST</sequence>
<evidence type="ECO:0000259" key="3">
    <source>
        <dbReference type="Pfam" id="PF00561"/>
    </source>
</evidence>
<feature type="region of interest" description="Disordered" evidence="1">
    <location>
        <begin position="155"/>
        <end position="191"/>
    </location>
</feature>
<dbReference type="Proteomes" id="UP000018050">
    <property type="component" value="Unassembled WGS sequence"/>
</dbReference>
<dbReference type="GO" id="GO:0008236">
    <property type="term" value="F:serine-type peptidase activity"/>
    <property type="evidence" value="ECO:0007669"/>
    <property type="project" value="InterPro"/>
</dbReference>
<proteinExistence type="predicted"/>
<dbReference type="RefSeq" id="XP_013252615.1">
    <property type="nucleotide sequence ID" value="XM_013397161.1"/>
</dbReference>
<feature type="compositionally biased region" description="Basic and acidic residues" evidence="1">
    <location>
        <begin position="181"/>
        <end position="191"/>
    </location>
</feature>
<accession>U6GBJ3</accession>
<feature type="domain" description="AB hydrolase-1" evidence="3">
    <location>
        <begin position="11"/>
        <end position="77"/>
    </location>
</feature>
<dbReference type="Gene3D" id="3.40.50.1820">
    <property type="entry name" value="alpha/beta hydrolase"/>
    <property type="match status" value="1"/>
</dbReference>
<name>U6GBJ3_EIMAC</name>
<evidence type="ECO:0000259" key="2">
    <source>
        <dbReference type="Pfam" id="PF00326"/>
    </source>
</evidence>
<dbReference type="GeneID" id="25270112"/>
<protein>
    <submittedName>
        <fullName evidence="4">MGC131027 protein, related</fullName>
    </submittedName>
</protein>
<feature type="domain" description="Peptidase S9 prolyl oligopeptidase catalytic" evidence="2">
    <location>
        <begin position="103"/>
        <end position="162"/>
    </location>
</feature>
<dbReference type="InterPro" id="IPR000073">
    <property type="entry name" value="AB_hydrolase_1"/>
</dbReference>
<evidence type="ECO:0000313" key="5">
    <source>
        <dbReference type="Proteomes" id="UP000018050"/>
    </source>
</evidence>
<dbReference type="PANTHER" id="PTHR12277:SF81">
    <property type="entry name" value="PROTEIN ABHD13"/>
    <property type="match status" value="1"/>
</dbReference>
<keyword evidence="5" id="KW-1185">Reference proteome</keyword>
<reference evidence="4" key="1">
    <citation type="submission" date="2013-10" db="EMBL/GenBank/DDBJ databases">
        <title>Genomic analysis of the causative agents of coccidiosis in chickens.</title>
        <authorList>
            <person name="Reid A.J."/>
            <person name="Blake D."/>
            <person name="Billington K."/>
            <person name="Browne H."/>
            <person name="Dunn M."/>
            <person name="Hung S."/>
            <person name="Kawahara F."/>
            <person name="Miranda-Saavedra D."/>
            <person name="Mourier T."/>
            <person name="Nagra H."/>
            <person name="Otto T.D."/>
            <person name="Rawlings N."/>
            <person name="Sanchez A."/>
            <person name="Sanders M."/>
            <person name="Subramaniam C."/>
            <person name="Tay Y."/>
            <person name="Dear P."/>
            <person name="Doerig C."/>
            <person name="Gruber A."/>
            <person name="Parkinson J."/>
            <person name="Shirley M."/>
            <person name="Wan K.L."/>
            <person name="Berriman M."/>
            <person name="Tomley F."/>
            <person name="Pain A."/>
        </authorList>
    </citation>
    <scope>NUCLEOTIDE SEQUENCE [LARGE SCALE GENOMIC DNA]</scope>
    <source>
        <strain evidence="4">Houghton</strain>
    </source>
</reference>
<evidence type="ECO:0000313" key="4">
    <source>
        <dbReference type="EMBL" id="CDI76912.1"/>
    </source>
</evidence>
<dbReference type="Pfam" id="PF00326">
    <property type="entry name" value="Peptidase_S9"/>
    <property type="match status" value="1"/>
</dbReference>
<reference evidence="4" key="2">
    <citation type="submission" date="2013-10" db="EMBL/GenBank/DDBJ databases">
        <authorList>
            <person name="Aslett M."/>
        </authorList>
    </citation>
    <scope>NUCLEOTIDE SEQUENCE [LARGE SCALE GENOMIC DNA]</scope>
    <source>
        <strain evidence="4">Houghton</strain>
    </source>
</reference>
<feature type="compositionally biased region" description="Low complexity" evidence="1">
    <location>
        <begin position="157"/>
        <end position="179"/>
    </location>
</feature>
<dbReference type="InterPro" id="IPR001375">
    <property type="entry name" value="Peptidase_S9_cat"/>
</dbReference>
<organism evidence="4 5">
    <name type="scientific">Eimeria acervulina</name>
    <name type="common">Coccidian parasite</name>
    <dbReference type="NCBI Taxonomy" id="5801"/>
    <lineage>
        <taxon>Eukaryota</taxon>
        <taxon>Sar</taxon>
        <taxon>Alveolata</taxon>
        <taxon>Apicomplexa</taxon>
        <taxon>Conoidasida</taxon>
        <taxon>Coccidia</taxon>
        <taxon>Eucoccidiorida</taxon>
        <taxon>Eimeriorina</taxon>
        <taxon>Eimeriidae</taxon>
        <taxon>Eimeria</taxon>
    </lineage>
</organism>
<dbReference type="EMBL" id="HG670492">
    <property type="protein sequence ID" value="CDI76912.1"/>
    <property type="molecule type" value="Genomic_DNA"/>
</dbReference>
<dbReference type="GO" id="GO:0006508">
    <property type="term" value="P:proteolysis"/>
    <property type="evidence" value="ECO:0007669"/>
    <property type="project" value="InterPro"/>
</dbReference>
<dbReference type="VEuPathDB" id="ToxoDB:EAH_00020420"/>
<dbReference type="Pfam" id="PF00561">
    <property type="entry name" value="Abhydrolase_1"/>
    <property type="match status" value="1"/>
</dbReference>
<dbReference type="OrthoDB" id="446723at2759"/>
<dbReference type="InterPro" id="IPR029058">
    <property type="entry name" value="AB_hydrolase_fold"/>
</dbReference>
<dbReference type="SUPFAM" id="SSF53474">
    <property type="entry name" value="alpha/beta-Hydrolases"/>
    <property type="match status" value="1"/>
</dbReference>
<dbReference type="PANTHER" id="PTHR12277">
    <property type="entry name" value="ALPHA/BETA HYDROLASE DOMAIN-CONTAINING PROTEIN"/>
    <property type="match status" value="1"/>
</dbReference>
<gene>
    <name evidence="4" type="ORF">EAH_00020420</name>
</gene>